<evidence type="ECO:0000313" key="2">
    <source>
        <dbReference type="Proteomes" id="UP000192578"/>
    </source>
</evidence>
<keyword evidence="2" id="KW-1185">Reference proteome</keyword>
<organism evidence="1 2">
    <name type="scientific">Hypsibius exemplaris</name>
    <name type="common">Freshwater tardigrade</name>
    <dbReference type="NCBI Taxonomy" id="2072580"/>
    <lineage>
        <taxon>Eukaryota</taxon>
        <taxon>Metazoa</taxon>
        <taxon>Ecdysozoa</taxon>
        <taxon>Tardigrada</taxon>
        <taxon>Eutardigrada</taxon>
        <taxon>Parachela</taxon>
        <taxon>Hypsibioidea</taxon>
        <taxon>Hypsibiidae</taxon>
        <taxon>Hypsibius</taxon>
    </lineage>
</organism>
<dbReference type="Proteomes" id="UP000192578">
    <property type="component" value="Unassembled WGS sequence"/>
</dbReference>
<proteinExistence type="predicted"/>
<name>A0A1W0WD64_HYPEX</name>
<sequence>MVITAAQVPPTVSTESDQPYIKTSAGLPPGMLRYTSIEHNNGLKLVESSNGDRRQQFLFANEVPLEQTGRPGVDAPPNGIFFGNIDWDTSDSIYSDSKNGPLPLGHLPRTPGEVQFRGCRGVAMLTYALPVYEADRTNEMPLTRKVDISLATELICACEEITYQSKKELEPVPLSRELVAATTYAYCVLAADAVGKECDCYYPEGRVPFIGMYSDSYRKLVHINNLTNPKT</sequence>
<accession>A0A1W0WD64</accession>
<comment type="caution">
    <text evidence="1">The sequence shown here is derived from an EMBL/GenBank/DDBJ whole genome shotgun (WGS) entry which is preliminary data.</text>
</comment>
<gene>
    <name evidence="1" type="ORF">BV898_12730</name>
</gene>
<dbReference type="AlphaFoldDB" id="A0A1W0WD64"/>
<reference evidence="2" key="1">
    <citation type="submission" date="2017-01" db="EMBL/GenBank/DDBJ databases">
        <title>Comparative genomics of anhydrobiosis in the tardigrade Hypsibius dujardini.</title>
        <authorList>
            <person name="Yoshida Y."/>
            <person name="Koutsovoulos G."/>
            <person name="Laetsch D."/>
            <person name="Stevens L."/>
            <person name="Kumar S."/>
            <person name="Horikawa D."/>
            <person name="Ishino K."/>
            <person name="Komine S."/>
            <person name="Tomita M."/>
            <person name="Blaxter M."/>
            <person name="Arakawa K."/>
        </authorList>
    </citation>
    <scope>NUCLEOTIDE SEQUENCE [LARGE SCALE GENOMIC DNA]</scope>
    <source>
        <strain evidence="2">Z151</strain>
    </source>
</reference>
<protein>
    <submittedName>
        <fullName evidence="1">Uncharacterized protein</fullName>
    </submittedName>
</protein>
<dbReference type="EMBL" id="MTYJ01000131">
    <property type="protein sequence ID" value="OQV13073.1"/>
    <property type="molecule type" value="Genomic_DNA"/>
</dbReference>
<evidence type="ECO:0000313" key="1">
    <source>
        <dbReference type="EMBL" id="OQV13073.1"/>
    </source>
</evidence>